<dbReference type="AlphaFoldDB" id="A0A1F7GYB5"/>
<organism evidence="2 3">
    <name type="scientific">Candidatus Roizmanbacteria bacterium RIFCSPHIGHO2_02_FULL_38_11</name>
    <dbReference type="NCBI Taxonomy" id="1802039"/>
    <lineage>
        <taxon>Bacteria</taxon>
        <taxon>Candidatus Roizmaniibacteriota</taxon>
    </lineage>
</organism>
<dbReference type="EMBL" id="MFZO01000039">
    <property type="protein sequence ID" value="OGK24087.1"/>
    <property type="molecule type" value="Genomic_DNA"/>
</dbReference>
<evidence type="ECO:0000313" key="3">
    <source>
        <dbReference type="Proteomes" id="UP000177913"/>
    </source>
</evidence>
<keyword evidence="1" id="KW-0472">Membrane</keyword>
<feature type="transmembrane region" description="Helical" evidence="1">
    <location>
        <begin position="38"/>
        <end position="57"/>
    </location>
</feature>
<keyword evidence="1" id="KW-1133">Transmembrane helix</keyword>
<proteinExistence type="predicted"/>
<comment type="caution">
    <text evidence="2">The sequence shown here is derived from an EMBL/GenBank/DDBJ whole genome shotgun (WGS) entry which is preliminary data.</text>
</comment>
<reference evidence="2 3" key="1">
    <citation type="journal article" date="2016" name="Nat. Commun.">
        <title>Thousands of microbial genomes shed light on interconnected biogeochemical processes in an aquifer system.</title>
        <authorList>
            <person name="Anantharaman K."/>
            <person name="Brown C.T."/>
            <person name="Hug L.A."/>
            <person name="Sharon I."/>
            <person name="Castelle C.J."/>
            <person name="Probst A.J."/>
            <person name="Thomas B.C."/>
            <person name="Singh A."/>
            <person name="Wilkins M.J."/>
            <person name="Karaoz U."/>
            <person name="Brodie E.L."/>
            <person name="Williams K.H."/>
            <person name="Hubbard S.S."/>
            <person name="Banfield J.F."/>
        </authorList>
    </citation>
    <scope>NUCLEOTIDE SEQUENCE [LARGE SCALE GENOMIC DNA]</scope>
</reference>
<feature type="transmembrane region" description="Helical" evidence="1">
    <location>
        <begin position="87"/>
        <end position="104"/>
    </location>
</feature>
<feature type="transmembrane region" description="Helical" evidence="1">
    <location>
        <begin position="6"/>
        <end position="26"/>
    </location>
</feature>
<sequence>MLAYLLVLLILLWFIGVVRFPVLSIVNSPIIYIGRRAVGLYDILVFILILWLIRILPSPLREIVTVFLILWLLSFFGLFFLGGLYNLLVLILIIGLLLHILGWFY</sequence>
<protein>
    <submittedName>
        <fullName evidence="2">Uncharacterized protein</fullName>
    </submittedName>
</protein>
<gene>
    <name evidence="2" type="ORF">A3C25_05240</name>
</gene>
<evidence type="ECO:0000313" key="2">
    <source>
        <dbReference type="EMBL" id="OGK24087.1"/>
    </source>
</evidence>
<evidence type="ECO:0000256" key="1">
    <source>
        <dbReference type="SAM" id="Phobius"/>
    </source>
</evidence>
<keyword evidence="1" id="KW-0812">Transmembrane</keyword>
<dbReference type="Proteomes" id="UP000177913">
    <property type="component" value="Unassembled WGS sequence"/>
</dbReference>
<feature type="transmembrane region" description="Helical" evidence="1">
    <location>
        <begin position="63"/>
        <end position="80"/>
    </location>
</feature>
<name>A0A1F7GYB5_9BACT</name>
<accession>A0A1F7GYB5</accession>